<dbReference type="STRING" id="355548.SAMN04487945_1054"/>
<evidence type="ECO:0000313" key="2">
    <source>
        <dbReference type="Proteomes" id="UP000198518"/>
    </source>
</evidence>
<dbReference type="AlphaFoldDB" id="A0A1I0NQ49"/>
<dbReference type="OrthoDB" id="252463at2157"/>
<dbReference type="EMBL" id="FOJA01000001">
    <property type="protein sequence ID" value="SEW03512.1"/>
    <property type="molecule type" value="Genomic_DNA"/>
</dbReference>
<keyword evidence="2" id="KW-1185">Reference proteome</keyword>
<evidence type="ECO:0000313" key="1">
    <source>
        <dbReference type="EMBL" id="SEW03512.1"/>
    </source>
</evidence>
<dbReference type="Proteomes" id="UP000198518">
    <property type="component" value="Unassembled WGS sequence"/>
</dbReference>
<reference evidence="1 2" key="1">
    <citation type="submission" date="2016-10" db="EMBL/GenBank/DDBJ databases">
        <authorList>
            <person name="de Groot N.N."/>
        </authorList>
    </citation>
    <scope>NUCLEOTIDE SEQUENCE [LARGE SCALE GENOMIC DNA]</scope>
    <source>
        <strain evidence="1 2">CGMCC 1.5337</strain>
    </source>
</reference>
<evidence type="ECO:0008006" key="3">
    <source>
        <dbReference type="Google" id="ProtNLM"/>
    </source>
</evidence>
<dbReference type="RefSeq" id="WP_089668309.1">
    <property type="nucleotide sequence ID" value="NZ_FOJA01000001.1"/>
</dbReference>
<proteinExistence type="predicted"/>
<sequence length="137" mass="14973">MTDGATDASDDAAGTRAACVVRSLEELLVEETVDPERGHVFRPLTTGVADGESPEHAVRQAFADLLGVELEWVTELGTYGGVRVLEASADQSWLYDDDGFTVFDPESGETTRLTWLHREDFEKYGETLEPPGLLDAL</sequence>
<organism evidence="1 2">
    <name type="scientific">Halobacterium jilantaiense</name>
    <dbReference type="NCBI Taxonomy" id="355548"/>
    <lineage>
        <taxon>Archaea</taxon>
        <taxon>Methanobacteriati</taxon>
        <taxon>Methanobacteriota</taxon>
        <taxon>Stenosarchaea group</taxon>
        <taxon>Halobacteria</taxon>
        <taxon>Halobacteriales</taxon>
        <taxon>Halobacteriaceae</taxon>
        <taxon>Halobacterium</taxon>
    </lineage>
</organism>
<protein>
    <recommendedName>
        <fullName evidence="3">NUDIX domain-containing protein</fullName>
    </recommendedName>
</protein>
<name>A0A1I0NQ49_9EURY</name>
<gene>
    <name evidence="1" type="ORF">SAMN04487945_1054</name>
</gene>
<accession>A0A1I0NQ49</accession>